<feature type="transmembrane region" description="Helical" evidence="2">
    <location>
        <begin position="516"/>
        <end position="538"/>
    </location>
</feature>
<dbReference type="GeneID" id="30920632"/>
<accession>M0LL85</accession>
<dbReference type="STRING" id="358396.CHINAEXTREME_05870"/>
<reference evidence="3" key="3">
    <citation type="submission" date="2017-01" db="EMBL/GenBank/DDBJ databases">
        <authorList>
            <person name="Mah S.A."/>
            <person name="Swanson W.J."/>
            <person name="Moy G.W."/>
            <person name="Vacquier V.D."/>
        </authorList>
    </citation>
    <scope>NUCLEOTIDE SEQUENCE</scope>
    <source>
        <strain evidence="3">AJ5</strain>
    </source>
</reference>
<dbReference type="Proteomes" id="UP000186547">
    <property type="component" value="Chromosome"/>
</dbReference>
<dbReference type="Proteomes" id="UP000011555">
    <property type="component" value="Unassembled WGS sequence"/>
</dbReference>
<feature type="region of interest" description="Disordered" evidence="1">
    <location>
        <begin position="162"/>
        <end position="196"/>
    </location>
</feature>
<feature type="compositionally biased region" description="Acidic residues" evidence="1">
    <location>
        <begin position="170"/>
        <end position="183"/>
    </location>
</feature>
<evidence type="ECO:0000256" key="2">
    <source>
        <dbReference type="SAM" id="Phobius"/>
    </source>
</evidence>
<sequence length="1015" mass="106640">MVGYERNRRRDSPPDGRATTVRRVLVALALVAALALGGAVVADVAAADEDGNENENEDGEAALEVDLEREGHDLIVTLSESGVDSLEEVRIDVEDADVAYAEEVGENESRTEFAFDVTDPDEGDAAGVSLTNANVTVSVTGDGETASADHEGVPLHAVTVSDDLPVWTDATDDEDEDEDENESESDKLRVPLNASATTGVAAGDTVAVSGESGSESDSFQGTIRGNGSQLELEREGVAALGAGEPIELAVLAESDGPAVFEAPDEPIVLEPELRSIDDRLSLWYPGLETDQEYDVVAEGSDGRYVATVEPNRPGVLGLSSLSPQGSIDVEVVAANDAGDLEIDESLEYDGPFGLTAVADGSTLSFDEAAADLEVTGAVLEPNDSTAHTVGVDGMDEEGTLELDLESAGIDSIGEDDTVLVQTVAGTATVELVEPDTADTDEAGMVTQAIVVGTIGSPVVLSLVLGLGIGIAGVRIGGQPTTAKVALSALTTFCLALAGTIGVLYVTGNVFPIDPVIHGVGAGGVLLGTAVAPLSYALLGNRSSGADVTPGFTADVTISDGSGKLTGQATVHYREAGDGDRNGSSTIVGGSGTVSLPDRGTWELIAKHGSETSDVETVSRRNSSAVLTVTSETTLTVVDASDRDPVPGATVRTADGASKTTGKRGTVTIEPPNDGSSSGVEVEIGHEANKYESRTKTVRFGRNDDRTVELEPRTGRVKIVSRIDGVATESMALRVTPEDSERFLQQRSKGFRTTTGRNGTATRDDVMAGRYRVEVPSPGDRSDLFAGGEADLVVRENGTATAEVDARFTWSLSQGQRDRIADVRRDLESLAAQSGRDTSIPEYYASVVESMLETVESMPDAGHLFVGGDHDPDAVADAILEAAAETTEAINDAMTTKRNVDLFAACADMPDAGVRWRGEYDLAELLDRLSDDPTSQRNRLKQRYEDVAGQIEDARRDVSEIAPAREMHNRAWDLVGDADRGDQAIVTAYASLLVLDAVEQLFEHDSLRERLSRTVF</sequence>
<evidence type="ECO:0000313" key="5">
    <source>
        <dbReference type="Proteomes" id="UP000011555"/>
    </source>
</evidence>
<organism evidence="4 5">
    <name type="scientific">Natronobacterium lacisalsi AJ5</name>
    <dbReference type="NCBI Taxonomy" id="358396"/>
    <lineage>
        <taxon>Archaea</taxon>
        <taxon>Methanobacteriati</taxon>
        <taxon>Methanobacteriota</taxon>
        <taxon>Stenosarchaea group</taxon>
        <taxon>Halobacteria</taxon>
        <taxon>Halobacteriales</taxon>
        <taxon>Natrialbaceae</taxon>
        <taxon>Natronobacterium</taxon>
    </lineage>
</organism>
<dbReference type="AlphaFoldDB" id="M0LL85"/>
<keyword evidence="2" id="KW-1133">Transmembrane helix</keyword>
<name>M0LL85_NATLA</name>
<keyword evidence="2" id="KW-0812">Transmembrane</keyword>
<dbReference type="EMBL" id="AOLZ01000034">
    <property type="protein sequence ID" value="EMA33843.1"/>
    <property type="molecule type" value="Genomic_DNA"/>
</dbReference>
<proteinExistence type="predicted"/>
<dbReference type="RefSeq" id="WP_007141551.1">
    <property type="nucleotide sequence ID" value="NZ_AOLZ01000034.1"/>
</dbReference>
<evidence type="ECO:0000313" key="4">
    <source>
        <dbReference type="EMBL" id="EMA33843.1"/>
    </source>
</evidence>
<feature type="transmembrane region" description="Helical" evidence="2">
    <location>
        <begin position="448"/>
        <end position="472"/>
    </location>
</feature>
<reference evidence="3 6" key="1">
    <citation type="journal article" date="2011" name="J. Bacteriol.">
        <title>Genome sequence of Halobiforma lacisalsi AJ5, an extremely halophilic archaeon which harbors a bop gene.</title>
        <authorList>
            <person name="Jiang X."/>
            <person name="Wang S."/>
            <person name="Cheng H."/>
            <person name="Huo Y."/>
            <person name="Zhang X."/>
            <person name="Zhu X."/>
            <person name="Han X."/>
            <person name="Ni P."/>
            <person name="Wu M."/>
        </authorList>
    </citation>
    <scope>NUCLEOTIDE SEQUENCE [LARGE SCALE GENOMIC DNA]</scope>
    <source>
        <strain evidence="3 6">AJ5</strain>
    </source>
</reference>
<evidence type="ECO:0000256" key="1">
    <source>
        <dbReference type="SAM" id="MobiDB-lite"/>
    </source>
</evidence>
<dbReference type="EMBL" id="CP019285">
    <property type="protein sequence ID" value="APW97327.1"/>
    <property type="molecule type" value="Genomic_DNA"/>
</dbReference>
<evidence type="ECO:0000313" key="3">
    <source>
        <dbReference type="EMBL" id="APW97327.1"/>
    </source>
</evidence>
<gene>
    <name evidence="4" type="ORF">C445_09144</name>
    <name evidence="3" type="ORF">CHINAEXTREME_05870</name>
</gene>
<feature type="transmembrane region" description="Helical" evidence="2">
    <location>
        <begin position="484"/>
        <end position="504"/>
    </location>
</feature>
<keyword evidence="5" id="KW-1185">Reference proteome</keyword>
<evidence type="ECO:0000313" key="6">
    <source>
        <dbReference type="Proteomes" id="UP000186547"/>
    </source>
</evidence>
<keyword evidence="2" id="KW-0472">Membrane</keyword>
<dbReference type="KEGG" id="hlc:CHINAEXTREME05870"/>
<reference evidence="4 5" key="2">
    <citation type="journal article" date="2014" name="PLoS Genet.">
        <title>Phylogenetically driven sequencing of extremely halophilic archaea reveals strategies for static and dynamic osmo-response.</title>
        <authorList>
            <person name="Becker E.A."/>
            <person name="Seitzer P.M."/>
            <person name="Tritt A."/>
            <person name="Larsen D."/>
            <person name="Krusor M."/>
            <person name="Yao A.I."/>
            <person name="Wu D."/>
            <person name="Madern D."/>
            <person name="Eisen J.A."/>
            <person name="Darling A.E."/>
            <person name="Facciotti M.T."/>
        </authorList>
    </citation>
    <scope>NUCLEOTIDE SEQUENCE [LARGE SCALE GENOMIC DNA]</scope>
    <source>
        <strain evidence="4 5">AJ5</strain>
    </source>
</reference>
<protein>
    <submittedName>
        <fullName evidence="4">Uncharacterized protein</fullName>
    </submittedName>
</protein>
<feature type="region of interest" description="Disordered" evidence="1">
    <location>
        <begin position="639"/>
        <end position="679"/>
    </location>
</feature>
<dbReference type="eggNOG" id="ENOG502N663">
    <property type="taxonomic scope" value="Archaea"/>
</dbReference>